<sequence>MQQLQVNLTVPVPDDYVLINRIEYEELQTHFLSGVYWTMVDLENRIGKKQVWIKENILYLQKFKKQLDVSQGGFVYYPKAKGEKWSFLASKMSQFLEDNFYTIFKG</sequence>
<name>A0ABV2PJ64_9BACI</name>
<proteinExistence type="predicted"/>
<dbReference type="Pfam" id="PF05595">
    <property type="entry name" value="DUF771"/>
    <property type="match status" value="1"/>
</dbReference>
<evidence type="ECO:0000313" key="2">
    <source>
        <dbReference type="Proteomes" id="UP001549363"/>
    </source>
</evidence>
<accession>A0ABV2PJ64</accession>
<dbReference type="Proteomes" id="UP001549363">
    <property type="component" value="Unassembled WGS sequence"/>
</dbReference>
<dbReference type="EMBL" id="JBEPSB010000007">
    <property type="protein sequence ID" value="MET4560796.1"/>
    <property type="molecule type" value="Genomic_DNA"/>
</dbReference>
<gene>
    <name evidence="1" type="ORF">ABIA69_001940</name>
</gene>
<dbReference type="RefSeq" id="WP_354471676.1">
    <property type="nucleotide sequence ID" value="NZ_JBEPSB010000007.1"/>
</dbReference>
<evidence type="ECO:0000313" key="1">
    <source>
        <dbReference type="EMBL" id="MET4560796.1"/>
    </source>
</evidence>
<dbReference type="InterPro" id="IPR008489">
    <property type="entry name" value="DUF771"/>
</dbReference>
<organism evidence="1 2">
    <name type="scientific">Lysinibacillus parviboronicapiens</name>
    <dbReference type="NCBI Taxonomy" id="436516"/>
    <lineage>
        <taxon>Bacteria</taxon>
        <taxon>Bacillati</taxon>
        <taxon>Bacillota</taxon>
        <taxon>Bacilli</taxon>
        <taxon>Bacillales</taxon>
        <taxon>Bacillaceae</taxon>
        <taxon>Lysinibacillus</taxon>
    </lineage>
</organism>
<keyword evidence="2" id="KW-1185">Reference proteome</keyword>
<comment type="caution">
    <text evidence="1">The sequence shown here is derived from an EMBL/GenBank/DDBJ whole genome shotgun (WGS) entry which is preliminary data.</text>
</comment>
<protein>
    <submittedName>
        <fullName evidence="1">Phage pi2 protein 07</fullName>
    </submittedName>
</protein>
<reference evidence="1 2" key="1">
    <citation type="submission" date="2024-06" db="EMBL/GenBank/DDBJ databases">
        <title>Sorghum-associated microbial communities from plants grown in Nebraska, USA.</title>
        <authorList>
            <person name="Schachtman D."/>
        </authorList>
    </citation>
    <scope>NUCLEOTIDE SEQUENCE [LARGE SCALE GENOMIC DNA]</scope>
    <source>
        <strain evidence="1 2">736</strain>
    </source>
</reference>